<reference evidence="2 3" key="1">
    <citation type="journal article" date="2013" name="Genome Biol. Evol.">
        <title>Life in an arsenic-containing gold mine: genome and physiology of the autotrophic arsenite-oxidizing bacterium rhizobium sp. NT-26.</title>
        <authorList>
            <person name="Andres J."/>
            <person name="Arsene-Ploetze F."/>
            <person name="Barbe V."/>
            <person name="Brochier-Armanet C."/>
            <person name="Cleiss-Arnold J."/>
            <person name="Coppee J.Y."/>
            <person name="Dillies M.A."/>
            <person name="Geist"/>
            <person name="L"/>
            <person name="Joublin A."/>
            <person name="Koechler S."/>
            <person name="Lassalle F."/>
            <person name="Marchal M."/>
            <person name="Medigue C."/>
            <person name="Muller D."/>
            <person name="Nesme X."/>
            <person name="Plewniak F."/>
            <person name="Proux C."/>
            <person name="Ramirez-Bahena M.H."/>
            <person name="Schenowitz C."/>
            <person name="Sismeiro O."/>
            <person name="Vallenet D."/>
            <person name="Santini J.M."/>
            <person name="Bertin P.N."/>
        </authorList>
    </citation>
    <scope>NUCLEOTIDE SEQUENCE [LARGE SCALE GENOMIC DNA]</scope>
    <source>
        <strain evidence="2 3">NT-26</strain>
    </source>
</reference>
<dbReference type="Proteomes" id="UP000010792">
    <property type="component" value="Chromosome"/>
</dbReference>
<name>L0NDJ1_9HYPH</name>
<dbReference type="STRING" id="1125847.NT26_0658"/>
<feature type="compositionally biased region" description="Basic and acidic residues" evidence="1">
    <location>
        <begin position="33"/>
        <end position="42"/>
    </location>
</feature>
<feature type="region of interest" description="Disordered" evidence="1">
    <location>
        <begin position="21"/>
        <end position="61"/>
    </location>
</feature>
<protein>
    <submittedName>
        <fullName evidence="2">Uncharacterized protein</fullName>
    </submittedName>
</protein>
<sequence length="61" mass="6972">MTALDRRIYAPDRVDLWEHCGLTPTQVNPNDAEPSRKRDLSKSARCGRSAGVHERRRQPLS</sequence>
<keyword evidence="3" id="KW-1185">Reference proteome</keyword>
<evidence type="ECO:0000313" key="2">
    <source>
        <dbReference type="EMBL" id="CCF18382.1"/>
    </source>
</evidence>
<evidence type="ECO:0000313" key="3">
    <source>
        <dbReference type="Proteomes" id="UP000010792"/>
    </source>
</evidence>
<accession>L0NDJ1</accession>
<gene>
    <name evidence="2" type="ORF">NT26_0658</name>
</gene>
<dbReference type="EMBL" id="FO082820">
    <property type="protein sequence ID" value="CCF18382.1"/>
    <property type="molecule type" value="Genomic_DNA"/>
</dbReference>
<evidence type="ECO:0000256" key="1">
    <source>
        <dbReference type="SAM" id="MobiDB-lite"/>
    </source>
</evidence>
<organism evidence="2 3">
    <name type="scientific">Pseudorhizobium banfieldiae</name>
    <dbReference type="NCBI Taxonomy" id="1125847"/>
    <lineage>
        <taxon>Bacteria</taxon>
        <taxon>Pseudomonadati</taxon>
        <taxon>Pseudomonadota</taxon>
        <taxon>Alphaproteobacteria</taxon>
        <taxon>Hyphomicrobiales</taxon>
        <taxon>Rhizobiaceae</taxon>
        <taxon>Rhizobium/Agrobacterium group</taxon>
        <taxon>Pseudorhizobium</taxon>
    </lineage>
</organism>
<proteinExistence type="predicted"/>
<dbReference type="AlphaFoldDB" id="L0NDJ1"/>
<dbReference type="KEGG" id="rht:NT26_0658"/>